<dbReference type="EMBL" id="OBDO01000011">
    <property type="protein sequence ID" value="SNX98595.1"/>
    <property type="molecule type" value="Genomic_DNA"/>
</dbReference>
<sequence>MSTPTRIDPGRLPAVVRDFLAAHAAHDVDAALPAYTDDAVVVDEARPHRGKAEIADWMSRSAAEYTYTTELTGAARVDDEHWIVTHHLEGDFPGGVVDLHYAFTLRGDRIAGLTIAP</sequence>
<dbReference type="Gene3D" id="3.10.450.50">
    <property type="match status" value="1"/>
</dbReference>
<organism evidence="2 3">
    <name type="scientific">Geodermatophilus sabuli</name>
    <dbReference type="NCBI Taxonomy" id="1564158"/>
    <lineage>
        <taxon>Bacteria</taxon>
        <taxon>Bacillati</taxon>
        <taxon>Actinomycetota</taxon>
        <taxon>Actinomycetes</taxon>
        <taxon>Geodermatophilales</taxon>
        <taxon>Geodermatophilaceae</taxon>
        <taxon>Geodermatophilus</taxon>
    </lineage>
</organism>
<dbReference type="InterPro" id="IPR032710">
    <property type="entry name" value="NTF2-like_dom_sf"/>
</dbReference>
<proteinExistence type="predicted"/>
<accession>A0A285EHN4</accession>
<dbReference type="Pfam" id="PF12680">
    <property type="entry name" value="SnoaL_2"/>
    <property type="match status" value="1"/>
</dbReference>
<reference evidence="2 3" key="1">
    <citation type="submission" date="2017-09" db="EMBL/GenBank/DDBJ databases">
        <authorList>
            <person name="Ehlers B."/>
            <person name="Leendertz F.H."/>
        </authorList>
    </citation>
    <scope>NUCLEOTIDE SEQUENCE [LARGE SCALE GENOMIC DNA]</scope>
    <source>
        <strain evidence="2 3">DSM 46844</strain>
    </source>
</reference>
<dbReference type="SUPFAM" id="SSF54427">
    <property type="entry name" value="NTF2-like"/>
    <property type="match status" value="1"/>
</dbReference>
<evidence type="ECO:0000259" key="1">
    <source>
        <dbReference type="Pfam" id="PF12680"/>
    </source>
</evidence>
<dbReference type="OrthoDB" id="8684708at2"/>
<dbReference type="Proteomes" id="UP000219514">
    <property type="component" value="Unassembled WGS sequence"/>
</dbReference>
<evidence type="ECO:0000313" key="2">
    <source>
        <dbReference type="EMBL" id="SNX98595.1"/>
    </source>
</evidence>
<gene>
    <name evidence="2" type="ORF">SAMN06893097_111111</name>
</gene>
<name>A0A285EHN4_9ACTN</name>
<feature type="domain" description="SnoaL-like" evidence="1">
    <location>
        <begin position="16"/>
        <end position="111"/>
    </location>
</feature>
<dbReference type="RefSeq" id="WP_097208523.1">
    <property type="nucleotide sequence ID" value="NZ_JACHXB010000002.1"/>
</dbReference>
<dbReference type="AlphaFoldDB" id="A0A285EHN4"/>
<dbReference type="InterPro" id="IPR037401">
    <property type="entry name" value="SnoaL-like"/>
</dbReference>
<keyword evidence="3" id="KW-1185">Reference proteome</keyword>
<protein>
    <submittedName>
        <fullName evidence="2">SnoaL-like domain-containing protein</fullName>
    </submittedName>
</protein>
<evidence type="ECO:0000313" key="3">
    <source>
        <dbReference type="Proteomes" id="UP000219514"/>
    </source>
</evidence>